<reference evidence="3" key="1">
    <citation type="journal article" date="2019" name="Int. J. Syst. Evol. Microbiol.">
        <title>The Global Catalogue of Microorganisms (GCM) 10K type strain sequencing project: providing services to taxonomists for standard genome sequencing and annotation.</title>
        <authorList>
            <consortium name="The Broad Institute Genomics Platform"/>
            <consortium name="The Broad Institute Genome Sequencing Center for Infectious Disease"/>
            <person name="Wu L."/>
            <person name="Ma J."/>
        </authorList>
    </citation>
    <scope>NUCLEOTIDE SEQUENCE [LARGE SCALE GENOMIC DNA]</scope>
    <source>
        <strain evidence="3">TBRC 7912</strain>
    </source>
</reference>
<evidence type="ECO:0000313" key="2">
    <source>
        <dbReference type="EMBL" id="MFC3984997.1"/>
    </source>
</evidence>
<evidence type="ECO:0000256" key="1">
    <source>
        <dbReference type="SAM" id="SignalP"/>
    </source>
</evidence>
<proteinExistence type="predicted"/>
<comment type="caution">
    <text evidence="2">The sequence shown here is derived from an EMBL/GenBank/DDBJ whole genome shotgun (WGS) entry which is preliminary data.</text>
</comment>
<organism evidence="2 3">
    <name type="scientific">Streptosporangium jomthongense</name>
    <dbReference type="NCBI Taxonomy" id="1193683"/>
    <lineage>
        <taxon>Bacteria</taxon>
        <taxon>Bacillati</taxon>
        <taxon>Actinomycetota</taxon>
        <taxon>Actinomycetes</taxon>
        <taxon>Streptosporangiales</taxon>
        <taxon>Streptosporangiaceae</taxon>
        <taxon>Streptosporangium</taxon>
    </lineage>
</organism>
<name>A0ABV8FCK5_9ACTN</name>
<gene>
    <name evidence="2" type="ORF">ACFOYY_33060</name>
</gene>
<feature type="signal peptide" evidence="1">
    <location>
        <begin position="1"/>
        <end position="22"/>
    </location>
</feature>
<evidence type="ECO:0008006" key="4">
    <source>
        <dbReference type="Google" id="ProtNLM"/>
    </source>
</evidence>
<feature type="chain" id="PRO_5047067271" description="Secreted protein" evidence="1">
    <location>
        <begin position="23"/>
        <end position="179"/>
    </location>
</feature>
<dbReference type="Proteomes" id="UP001595698">
    <property type="component" value="Unassembled WGS sequence"/>
</dbReference>
<protein>
    <recommendedName>
        <fullName evidence="4">Secreted protein</fullName>
    </recommendedName>
</protein>
<accession>A0ABV8FCK5</accession>
<keyword evidence="1" id="KW-0732">Signal</keyword>
<sequence length="179" mass="18828">MRSIRRIGALAAALPIALPAVAALAPAACADPPVSYVGSRTSSQFSSSPWATDSTEWAVPPSGVVPDLVSGGPSVVLVTFAAEGRCVASSGAGACEVAIEVGGQRTRPRTVKGAPDTVWRKSGWGKRVLSRTVCVPYQESLRDLGVRVLARSSAEARFELRNRQLKVERRAPVREDGCS</sequence>
<evidence type="ECO:0000313" key="3">
    <source>
        <dbReference type="Proteomes" id="UP001595698"/>
    </source>
</evidence>
<dbReference type="RefSeq" id="WP_362777970.1">
    <property type="nucleotide sequence ID" value="NZ_JBHSBC010000039.1"/>
</dbReference>
<dbReference type="EMBL" id="JBHSBC010000039">
    <property type="protein sequence ID" value="MFC3984997.1"/>
    <property type="molecule type" value="Genomic_DNA"/>
</dbReference>
<keyword evidence="3" id="KW-1185">Reference proteome</keyword>